<dbReference type="VEuPathDB" id="VectorBase:GPPI016423"/>
<name>A0A1B0B255_9MUSC</name>
<keyword evidence="2" id="KW-1185">Reference proteome</keyword>
<protein>
    <submittedName>
        <fullName evidence="1">Uncharacterized protein</fullName>
    </submittedName>
</protein>
<evidence type="ECO:0000313" key="1">
    <source>
        <dbReference type="EnsemblMetazoa" id="GPPI016423-PA"/>
    </source>
</evidence>
<reference evidence="1" key="2">
    <citation type="submission" date="2020-05" db="UniProtKB">
        <authorList>
            <consortium name="EnsemblMetazoa"/>
        </authorList>
    </citation>
    <scope>IDENTIFICATION</scope>
    <source>
        <strain evidence="1">IAEA</strain>
    </source>
</reference>
<dbReference type="Proteomes" id="UP000092460">
    <property type="component" value="Unassembled WGS sequence"/>
</dbReference>
<accession>A0A1B0B255</accession>
<organism evidence="1 2">
    <name type="scientific">Glossina palpalis gambiensis</name>
    <dbReference type="NCBI Taxonomy" id="67801"/>
    <lineage>
        <taxon>Eukaryota</taxon>
        <taxon>Metazoa</taxon>
        <taxon>Ecdysozoa</taxon>
        <taxon>Arthropoda</taxon>
        <taxon>Hexapoda</taxon>
        <taxon>Insecta</taxon>
        <taxon>Pterygota</taxon>
        <taxon>Neoptera</taxon>
        <taxon>Endopterygota</taxon>
        <taxon>Diptera</taxon>
        <taxon>Brachycera</taxon>
        <taxon>Muscomorpha</taxon>
        <taxon>Hippoboscoidea</taxon>
        <taxon>Glossinidae</taxon>
        <taxon>Glossina</taxon>
    </lineage>
</organism>
<reference evidence="2" key="1">
    <citation type="submission" date="2015-01" db="EMBL/GenBank/DDBJ databases">
        <authorList>
            <person name="Aksoy S."/>
            <person name="Warren W."/>
            <person name="Wilson R.K."/>
        </authorList>
    </citation>
    <scope>NUCLEOTIDE SEQUENCE [LARGE SCALE GENOMIC DNA]</scope>
    <source>
        <strain evidence="2">IAEA</strain>
    </source>
</reference>
<evidence type="ECO:0000313" key="2">
    <source>
        <dbReference type="Proteomes" id="UP000092460"/>
    </source>
</evidence>
<proteinExistence type="predicted"/>
<dbReference type="EnsemblMetazoa" id="GPPI016423-RA">
    <property type="protein sequence ID" value="GPPI016423-PA"/>
    <property type="gene ID" value="GPPI016423"/>
</dbReference>
<dbReference type="EMBL" id="JXJN01007422">
    <property type="status" value="NOT_ANNOTATED_CDS"/>
    <property type="molecule type" value="Genomic_DNA"/>
</dbReference>
<dbReference type="AlphaFoldDB" id="A0A1B0B255"/>
<sequence length="77" mass="8793">MVSSRDLENLLKAYDCCIDKDHRTFFLKIIDELRIYNNLSTLPFISSSTYARCLSAPLKAVLLKNKSRRAGLPALFI</sequence>